<dbReference type="GO" id="GO:0010052">
    <property type="term" value="P:guard cell differentiation"/>
    <property type="evidence" value="ECO:0007669"/>
    <property type="project" value="InterPro"/>
</dbReference>
<comment type="caution">
    <text evidence="7">The sequence shown here is derived from an EMBL/GenBank/DDBJ whole genome shotgun (WGS) entry which is preliminary data.</text>
</comment>
<dbReference type="CDD" id="cd09272">
    <property type="entry name" value="RNase_HI_RT_Ty1"/>
    <property type="match status" value="1"/>
</dbReference>
<accession>A0AAV0YJN8</accession>
<dbReference type="PANTHER" id="PTHR46684:SF16">
    <property type="entry name" value="TRANSCRIPTION FACTOR BHLH67-LIKE ISOFORM X2"/>
    <property type="match status" value="1"/>
</dbReference>
<dbReference type="AlphaFoldDB" id="A0AAV0YJN8"/>
<feature type="domain" description="BHLH" evidence="6">
    <location>
        <begin position="243"/>
        <end position="294"/>
    </location>
</feature>
<keyword evidence="5" id="KW-0539">Nucleus</keyword>
<evidence type="ECO:0000256" key="3">
    <source>
        <dbReference type="ARBA" id="ARBA00023125"/>
    </source>
</evidence>
<dbReference type="InterPro" id="IPR036638">
    <property type="entry name" value="HLH_DNA-bd_sf"/>
</dbReference>
<keyword evidence="2" id="KW-0805">Transcription regulation</keyword>
<dbReference type="Proteomes" id="UP001157006">
    <property type="component" value="Unassembled WGS sequence"/>
</dbReference>
<evidence type="ECO:0000313" key="7">
    <source>
        <dbReference type="EMBL" id="CAI8584979.1"/>
    </source>
</evidence>
<dbReference type="PANTHER" id="PTHR46684">
    <property type="entry name" value="TRANSCRIPTION FACTOR FAMA"/>
    <property type="match status" value="1"/>
</dbReference>
<evidence type="ECO:0000313" key="8">
    <source>
        <dbReference type="Proteomes" id="UP001157006"/>
    </source>
</evidence>
<proteinExistence type="predicted"/>
<dbReference type="GO" id="GO:0045893">
    <property type="term" value="P:positive regulation of DNA-templated transcription"/>
    <property type="evidence" value="ECO:0007669"/>
    <property type="project" value="TreeGrafter"/>
</dbReference>
<organism evidence="7 8">
    <name type="scientific">Vicia faba</name>
    <name type="common">Broad bean</name>
    <name type="synonym">Faba vulgaris</name>
    <dbReference type="NCBI Taxonomy" id="3906"/>
    <lineage>
        <taxon>Eukaryota</taxon>
        <taxon>Viridiplantae</taxon>
        <taxon>Streptophyta</taxon>
        <taxon>Embryophyta</taxon>
        <taxon>Tracheophyta</taxon>
        <taxon>Spermatophyta</taxon>
        <taxon>Magnoliopsida</taxon>
        <taxon>eudicotyledons</taxon>
        <taxon>Gunneridae</taxon>
        <taxon>Pentapetalae</taxon>
        <taxon>rosids</taxon>
        <taxon>fabids</taxon>
        <taxon>Fabales</taxon>
        <taxon>Fabaceae</taxon>
        <taxon>Papilionoideae</taxon>
        <taxon>50 kb inversion clade</taxon>
        <taxon>NPAAA clade</taxon>
        <taxon>Hologalegina</taxon>
        <taxon>IRL clade</taxon>
        <taxon>Fabeae</taxon>
        <taxon>Vicia</taxon>
    </lineage>
</organism>
<dbReference type="PROSITE" id="PS50888">
    <property type="entry name" value="BHLH"/>
    <property type="match status" value="1"/>
</dbReference>
<comment type="subcellular location">
    <subcellularLocation>
        <location evidence="1">Nucleus</location>
    </subcellularLocation>
</comment>
<dbReference type="SUPFAM" id="SSF47459">
    <property type="entry name" value="HLH, helix-loop-helix DNA-binding domain"/>
    <property type="match status" value="1"/>
</dbReference>
<dbReference type="GO" id="GO:0005634">
    <property type="term" value="C:nucleus"/>
    <property type="evidence" value="ECO:0007669"/>
    <property type="project" value="UniProtKB-SubCell"/>
</dbReference>
<dbReference type="SMART" id="SM00353">
    <property type="entry name" value="HLH"/>
    <property type="match status" value="1"/>
</dbReference>
<gene>
    <name evidence="7" type="ORF">VFH_U102520</name>
</gene>
<protein>
    <recommendedName>
        <fullName evidence="6">BHLH domain-containing protein</fullName>
    </recommendedName>
</protein>
<evidence type="ECO:0000256" key="1">
    <source>
        <dbReference type="ARBA" id="ARBA00004123"/>
    </source>
</evidence>
<dbReference type="InterPro" id="IPR044283">
    <property type="entry name" value="FAMA/SPEECHLESS/MUTE-like"/>
</dbReference>
<dbReference type="Pfam" id="PF00010">
    <property type="entry name" value="HLH"/>
    <property type="match status" value="1"/>
</dbReference>
<evidence type="ECO:0000256" key="4">
    <source>
        <dbReference type="ARBA" id="ARBA00023163"/>
    </source>
</evidence>
<evidence type="ECO:0000259" key="6">
    <source>
        <dbReference type="PROSITE" id="PS50888"/>
    </source>
</evidence>
<name>A0AAV0YJN8_VICFA</name>
<dbReference type="GO" id="GO:0046983">
    <property type="term" value="F:protein dimerization activity"/>
    <property type="evidence" value="ECO:0007669"/>
    <property type="project" value="InterPro"/>
</dbReference>
<sequence length="443" mass="50209">MKIDLFFKNQKFQKCEMEYGVYVQHSDNNMTLNCKVVVTPSETKQKLDYDSDGDSVDTTTFKQLVGSLRYLCNTRPDIFYAVGLLADSRTEPELVSYSDSDWCGDKVDRRSTSGYLFKFLGGPISWSSKKHPVVALSTCEAEYIAGAISACQAVWLLNLLHDLKVEVEEPLKLMIDNKSAIDLAKNPVLHGRSKHIETKHHFLRSQVQKGVLEVLHCNIQKQLAYLLTKAVKTYQFLRLRDEIERITHIAVERNRRKQMNEYLVVLRSLMPRSYVKRDDQASIVGGAINFLKELEHIIQSIKGQKKTIEQQSHENGFNNSSSSPFADFFMFPQYSTCAPQSNTCYPANPNQSRAMADVEVTLVDSHVNIKIMLKKQHEHVTKMVVGIQNLDLNILHLNVSTLDHLVLVSVSVKVEEGCELKTVDEIAAAMNQLSLKIQAEAVL</sequence>
<dbReference type="EMBL" id="CATIWC010002693">
    <property type="protein sequence ID" value="CAI8584979.1"/>
    <property type="molecule type" value="Genomic_DNA"/>
</dbReference>
<dbReference type="InterPro" id="IPR011598">
    <property type="entry name" value="bHLH_dom"/>
</dbReference>
<keyword evidence="8" id="KW-1185">Reference proteome</keyword>
<reference evidence="7 8" key="1">
    <citation type="submission" date="2023-01" db="EMBL/GenBank/DDBJ databases">
        <authorList>
            <person name="Kreplak J."/>
        </authorList>
    </citation>
    <scope>NUCLEOTIDE SEQUENCE [LARGE SCALE GENOMIC DNA]</scope>
</reference>
<evidence type="ECO:0000256" key="5">
    <source>
        <dbReference type="ARBA" id="ARBA00023242"/>
    </source>
</evidence>
<evidence type="ECO:0000256" key="2">
    <source>
        <dbReference type="ARBA" id="ARBA00023015"/>
    </source>
</evidence>
<dbReference type="GO" id="GO:0003700">
    <property type="term" value="F:DNA-binding transcription factor activity"/>
    <property type="evidence" value="ECO:0007669"/>
    <property type="project" value="InterPro"/>
</dbReference>
<dbReference type="GO" id="GO:0003677">
    <property type="term" value="F:DNA binding"/>
    <property type="evidence" value="ECO:0007669"/>
    <property type="project" value="UniProtKB-KW"/>
</dbReference>
<dbReference type="Gene3D" id="4.10.280.10">
    <property type="entry name" value="Helix-loop-helix DNA-binding domain"/>
    <property type="match status" value="1"/>
</dbReference>
<keyword evidence="4" id="KW-0804">Transcription</keyword>
<keyword evidence="3" id="KW-0238">DNA-binding</keyword>